<dbReference type="Gene3D" id="3.30.450.20">
    <property type="entry name" value="PAS domain"/>
    <property type="match status" value="2"/>
</dbReference>
<sequence length="862" mass="92764">MSLFSLSSMRLKTFLPSAFFILIGGTALMILALNYVTTTISIEEMATAIMEQTGQRTVENATTYLDSAARVVNMNVVGMHPEDKEHFLPRFNALARRQLALHPHFGLIYFGDVNGNHWLTKRELDGVVRNRVLQRLDDSAASKQAVTDARKISKATPQGKAKVAQMIAPYLKTQWFTQNAQGKLEFQEEYPDFAYDPRQRPWYIGAQKAGGLAWTNVYTWADNYQGKPSTQVGITAAEPVIRNGQLQGVMAIDIVLKEISNFLKELVVSKNGRAFIIDADGKVVGLPDYDQVVRTKPEGGVEQNHITQVNDAAMAELFRAAQRKSGGENQPLRLGEQAKFHFNADGEGYYGYLKPFQPSSNLNWVIGVVVPANDFMGQVTTNILWTLLISAIAVAGAILVGVLISRRISKPLNALAAEASRISELDLAGNTALATSFEEIQTVSESFAKMKGSLREMVRTISENARSLDQSAGELSTVSAQMSDSAGQMRESAHGVADSTKHMSQMMKTIAGSADEMKSRMASAADAASAMESNMVSISGAAEEANTNLSAVSDAAETATSGMSFVQEAAERTSGNVQKVARAAEAMDEALSDSRSLCESADKQSKKAATDSEANVAVMRRLSDSAEEIGKVVDVINTIAEQTNMLALNASIEAAGAGEAGKGFAVVANEVKNLANQTSEATAMVNGKILEIQDNTQEAAHAIHRVTETIRNLSRSNNEILLSVDEQNHSVKQVSNSMDNVSEETEEVTRRVGEASNGMQEVSRSVHEISVGISEVTRNVVEASAGVSDMTRNVTKASKDSGEISRSVSEASDASRAVAEAMGSVNNSAEGMSTLSETVKGQAGEMKQIAAKLKEILSRFTV</sequence>
<evidence type="ECO:0000256" key="1">
    <source>
        <dbReference type="ARBA" id="ARBA00004429"/>
    </source>
</evidence>
<dbReference type="InterPro" id="IPR033479">
    <property type="entry name" value="dCache_1"/>
</dbReference>
<evidence type="ECO:0000256" key="5">
    <source>
        <dbReference type="ARBA" id="ARBA00022692"/>
    </source>
</evidence>
<evidence type="ECO:0000259" key="14">
    <source>
        <dbReference type="PROSITE" id="PS50192"/>
    </source>
</evidence>
<evidence type="ECO:0000256" key="11">
    <source>
        <dbReference type="SAM" id="MobiDB-lite"/>
    </source>
</evidence>
<comment type="similarity">
    <text evidence="9">Belongs to the methyl-accepting chemotaxis (MCP) protein family.</text>
</comment>
<protein>
    <submittedName>
        <fullName evidence="16">Putative methyl-accepting chemotaxis sensory transducer</fullName>
    </submittedName>
</protein>
<dbReference type="STRING" id="1434232.MAIT1_03559"/>
<feature type="region of interest" description="Disordered" evidence="11">
    <location>
        <begin position="469"/>
        <end position="502"/>
    </location>
</feature>
<evidence type="ECO:0000313" key="16">
    <source>
        <dbReference type="EMBL" id="OSM05378.1"/>
    </source>
</evidence>
<reference evidence="16 17" key="1">
    <citation type="journal article" date="2016" name="BMC Genomics">
        <title>Combined genomic and structural analyses of a cultured magnetotactic bacterium reveals its niche adaptation to a dynamic environment.</title>
        <authorList>
            <person name="Araujo A.C."/>
            <person name="Morillo V."/>
            <person name="Cypriano J."/>
            <person name="Teixeira L.C."/>
            <person name="Leao P."/>
            <person name="Lyra S."/>
            <person name="Almeida L.G."/>
            <person name="Bazylinski D.A."/>
            <person name="Vasconcellos A.T."/>
            <person name="Abreu F."/>
            <person name="Lins U."/>
        </authorList>
    </citation>
    <scope>NUCLEOTIDE SEQUENCE [LARGE SCALE GENOMIC DNA]</scope>
    <source>
        <strain evidence="16 17">IT-1</strain>
    </source>
</reference>
<dbReference type="Gene3D" id="6.10.340.10">
    <property type="match status" value="1"/>
</dbReference>
<keyword evidence="2" id="KW-1003">Cell membrane</keyword>
<evidence type="ECO:0000259" key="13">
    <source>
        <dbReference type="PROSITE" id="PS50111"/>
    </source>
</evidence>
<dbReference type="InterPro" id="IPR004089">
    <property type="entry name" value="MCPsignal_dom"/>
</dbReference>
<dbReference type="GO" id="GO:0006935">
    <property type="term" value="P:chemotaxis"/>
    <property type="evidence" value="ECO:0007669"/>
    <property type="project" value="UniProtKB-KW"/>
</dbReference>
<dbReference type="SMART" id="SM00304">
    <property type="entry name" value="HAMP"/>
    <property type="match status" value="1"/>
</dbReference>
<dbReference type="Pfam" id="PF02743">
    <property type="entry name" value="dCache_1"/>
    <property type="match status" value="1"/>
</dbReference>
<keyword evidence="8 10" id="KW-0807">Transducer</keyword>
<feature type="domain" description="HAMP" evidence="15">
    <location>
        <begin position="406"/>
        <end position="459"/>
    </location>
</feature>
<evidence type="ECO:0000259" key="15">
    <source>
        <dbReference type="PROSITE" id="PS50885"/>
    </source>
</evidence>
<evidence type="ECO:0000256" key="9">
    <source>
        <dbReference type="ARBA" id="ARBA00029447"/>
    </source>
</evidence>
<evidence type="ECO:0000313" key="17">
    <source>
        <dbReference type="Proteomes" id="UP000194003"/>
    </source>
</evidence>
<keyword evidence="5 12" id="KW-0812">Transmembrane</keyword>
<dbReference type="Pfam" id="PF00015">
    <property type="entry name" value="MCPsignal"/>
    <property type="match status" value="1"/>
</dbReference>
<evidence type="ECO:0000256" key="4">
    <source>
        <dbReference type="ARBA" id="ARBA00022519"/>
    </source>
</evidence>
<comment type="subcellular location">
    <subcellularLocation>
        <location evidence="1">Cell inner membrane</location>
        <topology evidence="1">Multi-pass membrane protein</topology>
    </subcellularLocation>
</comment>
<evidence type="ECO:0000256" key="12">
    <source>
        <dbReference type="SAM" id="Phobius"/>
    </source>
</evidence>
<keyword evidence="6 12" id="KW-1133">Transmembrane helix</keyword>
<dbReference type="InterPro" id="IPR003660">
    <property type="entry name" value="HAMP_dom"/>
</dbReference>
<dbReference type="SUPFAM" id="SSF58104">
    <property type="entry name" value="Methyl-accepting chemotaxis protein (MCP) signaling domain"/>
    <property type="match status" value="3"/>
</dbReference>
<feature type="compositionally biased region" description="Polar residues" evidence="11">
    <location>
        <begin position="469"/>
        <end position="486"/>
    </location>
</feature>
<gene>
    <name evidence="16" type="ORF">MAIT1_03559</name>
</gene>
<dbReference type="PROSITE" id="PS50192">
    <property type="entry name" value="T_SNARE"/>
    <property type="match status" value="1"/>
</dbReference>
<dbReference type="GO" id="GO:0007165">
    <property type="term" value="P:signal transduction"/>
    <property type="evidence" value="ECO:0007669"/>
    <property type="project" value="UniProtKB-KW"/>
</dbReference>
<comment type="caution">
    <text evidence="16">The sequence shown here is derived from an EMBL/GenBank/DDBJ whole genome shotgun (WGS) entry which is preliminary data.</text>
</comment>
<dbReference type="Proteomes" id="UP000194003">
    <property type="component" value="Unassembled WGS sequence"/>
</dbReference>
<evidence type="ECO:0000256" key="7">
    <source>
        <dbReference type="ARBA" id="ARBA00023136"/>
    </source>
</evidence>
<dbReference type="OrthoDB" id="7293398at2"/>
<organism evidence="16 17">
    <name type="scientific">Magnetofaba australis IT-1</name>
    <dbReference type="NCBI Taxonomy" id="1434232"/>
    <lineage>
        <taxon>Bacteria</taxon>
        <taxon>Pseudomonadati</taxon>
        <taxon>Pseudomonadota</taxon>
        <taxon>Magnetococcia</taxon>
        <taxon>Magnetococcales</taxon>
        <taxon>Magnetococcaceae</taxon>
        <taxon>Magnetofaba</taxon>
    </lineage>
</organism>
<dbReference type="SMART" id="SM00283">
    <property type="entry name" value="MA"/>
    <property type="match status" value="1"/>
</dbReference>
<feature type="transmembrane region" description="Helical" evidence="12">
    <location>
        <begin position="383"/>
        <end position="404"/>
    </location>
</feature>
<feature type="domain" description="T-SNARE coiled-coil homology" evidence="14">
    <location>
        <begin position="693"/>
        <end position="755"/>
    </location>
</feature>
<keyword evidence="7 12" id="KW-0472">Membrane</keyword>
<dbReference type="PROSITE" id="PS50111">
    <property type="entry name" value="CHEMOTAXIS_TRANSDUC_2"/>
    <property type="match status" value="1"/>
</dbReference>
<dbReference type="SUPFAM" id="SSF103190">
    <property type="entry name" value="Sensory domain-like"/>
    <property type="match status" value="1"/>
</dbReference>
<keyword evidence="4" id="KW-0997">Cell inner membrane</keyword>
<feature type="domain" description="Methyl-accepting transducer" evidence="13">
    <location>
        <begin position="534"/>
        <end position="770"/>
    </location>
</feature>
<dbReference type="RefSeq" id="WP_085441995.1">
    <property type="nucleotide sequence ID" value="NZ_LVJN01000018.1"/>
</dbReference>
<dbReference type="EMBL" id="LVJN01000018">
    <property type="protein sequence ID" value="OSM05378.1"/>
    <property type="molecule type" value="Genomic_DNA"/>
</dbReference>
<evidence type="ECO:0000256" key="10">
    <source>
        <dbReference type="PROSITE-ProRule" id="PRU00284"/>
    </source>
</evidence>
<dbReference type="GO" id="GO:0005886">
    <property type="term" value="C:plasma membrane"/>
    <property type="evidence" value="ECO:0007669"/>
    <property type="project" value="UniProtKB-SubCell"/>
</dbReference>
<evidence type="ECO:0000256" key="8">
    <source>
        <dbReference type="ARBA" id="ARBA00023224"/>
    </source>
</evidence>
<keyword evidence="3" id="KW-0145">Chemotaxis</keyword>
<dbReference type="InterPro" id="IPR000727">
    <property type="entry name" value="T_SNARE_dom"/>
</dbReference>
<dbReference type="InterPro" id="IPR029151">
    <property type="entry name" value="Sensor-like_sf"/>
</dbReference>
<dbReference type="PANTHER" id="PTHR32089:SF112">
    <property type="entry name" value="LYSOZYME-LIKE PROTEIN-RELATED"/>
    <property type="match status" value="1"/>
</dbReference>
<accession>A0A1Y2K7N7</accession>
<dbReference type="PROSITE" id="PS50885">
    <property type="entry name" value="HAMP"/>
    <property type="match status" value="1"/>
</dbReference>
<dbReference type="CDD" id="cd12913">
    <property type="entry name" value="PDC1_MCP_like"/>
    <property type="match status" value="1"/>
</dbReference>
<proteinExistence type="inferred from homology"/>
<keyword evidence="17" id="KW-1185">Reference proteome</keyword>
<evidence type="ECO:0000256" key="6">
    <source>
        <dbReference type="ARBA" id="ARBA00022989"/>
    </source>
</evidence>
<dbReference type="PANTHER" id="PTHR32089">
    <property type="entry name" value="METHYL-ACCEPTING CHEMOTAXIS PROTEIN MCPB"/>
    <property type="match status" value="1"/>
</dbReference>
<evidence type="ECO:0000256" key="2">
    <source>
        <dbReference type="ARBA" id="ARBA00022475"/>
    </source>
</evidence>
<evidence type="ECO:0000256" key="3">
    <source>
        <dbReference type="ARBA" id="ARBA00022500"/>
    </source>
</evidence>
<dbReference type="Gene3D" id="1.10.287.950">
    <property type="entry name" value="Methyl-accepting chemotaxis protein"/>
    <property type="match status" value="2"/>
</dbReference>
<dbReference type="AlphaFoldDB" id="A0A1Y2K7N7"/>
<dbReference type="CDD" id="cd12912">
    <property type="entry name" value="PDC2_MCP_like"/>
    <property type="match status" value="1"/>
</dbReference>
<name>A0A1Y2K7N7_9PROT</name>